<keyword evidence="2" id="KW-1003">Cell membrane</keyword>
<protein>
    <submittedName>
        <fullName evidence="14">Sensor histidine kinase</fullName>
    </submittedName>
</protein>
<dbReference type="GO" id="GO:0016301">
    <property type="term" value="F:kinase activity"/>
    <property type="evidence" value="ECO:0007669"/>
    <property type="project" value="UniProtKB-KW"/>
</dbReference>
<dbReference type="Gene3D" id="3.30.450.20">
    <property type="entry name" value="PAS domain"/>
    <property type="match status" value="2"/>
</dbReference>
<dbReference type="SMART" id="SM00304">
    <property type="entry name" value="HAMP"/>
    <property type="match status" value="1"/>
</dbReference>
<dbReference type="Pfam" id="PF02518">
    <property type="entry name" value="HATPase_c"/>
    <property type="match status" value="1"/>
</dbReference>
<proteinExistence type="predicted"/>
<dbReference type="PANTHER" id="PTHR34220">
    <property type="entry name" value="SENSOR HISTIDINE KINASE YPDA"/>
    <property type="match status" value="1"/>
</dbReference>
<keyword evidence="3" id="KW-0597">Phosphoprotein</keyword>
<dbReference type="Proteomes" id="UP001652445">
    <property type="component" value="Unassembled WGS sequence"/>
</dbReference>
<dbReference type="Gene3D" id="6.10.340.10">
    <property type="match status" value="1"/>
</dbReference>
<comment type="subcellular location">
    <subcellularLocation>
        <location evidence="1">Cell membrane</location>
        <topology evidence="1">Multi-pass membrane protein</topology>
    </subcellularLocation>
</comment>
<feature type="transmembrane region" description="Helical" evidence="12">
    <location>
        <begin position="12"/>
        <end position="35"/>
    </location>
</feature>
<dbReference type="Pfam" id="PF00672">
    <property type="entry name" value="HAMP"/>
    <property type="match status" value="1"/>
</dbReference>
<evidence type="ECO:0000259" key="13">
    <source>
        <dbReference type="PROSITE" id="PS50885"/>
    </source>
</evidence>
<evidence type="ECO:0000256" key="12">
    <source>
        <dbReference type="SAM" id="Phobius"/>
    </source>
</evidence>
<evidence type="ECO:0000256" key="11">
    <source>
        <dbReference type="ARBA" id="ARBA00023136"/>
    </source>
</evidence>
<dbReference type="InterPro" id="IPR036890">
    <property type="entry name" value="HATPase_C_sf"/>
</dbReference>
<evidence type="ECO:0000256" key="2">
    <source>
        <dbReference type="ARBA" id="ARBA00022475"/>
    </source>
</evidence>
<evidence type="ECO:0000256" key="3">
    <source>
        <dbReference type="ARBA" id="ARBA00022553"/>
    </source>
</evidence>
<keyword evidence="9 12" id="KW-1133">Transmembrane helix</keyword>
<keyword evidence="8" id="KW-0067">ATP-binding</keyword>
<gene>
    <name evidence="14" type="ORF">OB236_03855</name>
</gene>
<dbReference type="Gene3D" id="3.30.565.10">
    <property type="entry name" value="Histidine kinase-like ATPase, C-terminal domain"/>
    <property type="match status" value="1"/>
</dbReference>
<keyword evidence="4" id="KW-0808">Transferase</keyword>
<feature type="transmembrane region" description="Helical" evidence="12">
    <location>
        <begin position="295"/>
        <end position="318"/>
    </location>
</feature>
<organism evidence="14 15">
    <name type="scientific">Paenibacillus baimaensis</name>
    <dbReference type="NCBI Taxonomy" id="2982185"/>
    <lineage>
        <taxon>Bacteria</taxon>
        <taxon>Bacillati</taxon>
        <taxon>Bacillota</taxon>
        <taxon>Bacilli</taxon>
        <taxon>Bacillales</taxon>
        <taxon>Paenibacillaceae</taxon>
        <taxon>Paenibacillus</taxon>
    </lineage>
</organism>
<comment type="caution">
    <text evidence="14">The sequence shown here is derived from an EMBL/GenBank/DDBJ whole genome shotgun (WGS) entry which is preliminary data.</text>
</comment>
<evidence type="ECO:0000313" key="15">
    <source>
        <dbReference type="Proteomes" id="UP001652445"/>
    </source>
</evidence>
<keyword evidence="10" id="KW-0902">Two-component regulatory system</keyword>
<dbReference type="InterPro" id="IPR003594">
    <property type="entry name" value="HATPase_dom"/>
</dbReference>
<dbReference type="Pfam" id="PF06580">
    <property type="entry name" value="His_kinase"/>
    <property type="match status" value="1"/>
</dbReference>
<dbReference type="PROSITE" id="PS50885">
    <property type="entry name" value="HAMP"/>
    <property type="match status" value="1"/>
</dbReference>
<dbReference type="InterPro" id="IPR033479">
    <property type="entry name" value="dCache_1"/>
</dbReference>
<evidence type="ECO:0000256" key="7">
    <source>
        <dbReference type="ARBA" id="ARBA00022777"/>
    </source>
</evidence>
<evidence type="ECO:0000256" key="1">
    <source>
        <dbReference type="ARBA" id="ARBA00004651"/>
    </source>
</evidence>
<dbReference type="SUPFAM" id="SSF158472">
    <property type="entry name" value="HAMP domain-like"/>
    <property type="match status" value="1"/>
</dbReference>
<dbReference type="SUPFAM" id="SSF55874">
    <property type="entry name" value="ATPase domain of HSP90 chaperone/DNA topoisomerase II/histidine kinase"/>
    <property type="match status" value="1"/>
</dbReference>
<evidence type="ECO:0000256" key="5">
    <source>
        <dbReference type="ARBA" id="ARBA00022692"/>
    </source>
</evidence>
<dbReference type="CDD" id="cd06225">
    <property type="entry name" value="HAMP"/>
    <property type="match status" value="1"/>
</dbReference>
<reference evidence="14 15" key="1">
    <citation type="submission" date="2022-09" db="EMBL/GenBank/DDBJ databases">
        <authorList>
            <person name="Han X.L."/>
            <person name="Wang Q."/>
            <person name="Lu T."/>
        </authorList>
    </citation>
    <scope>NUCLEOTIDE SEQUENCE [LARGE SCALE GENOMIC DNA]</scope>
    <source>
        <strain evidence="14 15">WQ 127069</strain>
    </source>
</reference>
<evidence type="ECO:0000313" key="14">
    <source>
        <dbReference type="EMBL" id="MCU6791260.1"/>
    </source>
</evidence>
<dbReference type="InterPro" id="IPR010559">
    <property type="entry name" value="Sig_transdc_His_kin_internal"/>
</dbReference>
<evidence type="ECO:0000256" key="4">
    <source>
        <dbReference type="ARBA" id="ARBA00022679"/>
    </source>
</evidence>
<dbReference type="InterPro" id="IPR050640">
    <property type="entry name" value="Bact_2-comp_sensor_kinase"/>
</dbReference>
<keyword evidence="6" id="KW-0547">Nucleotide-binding</keyword>
<evidence type="ECO:0000256" key="9">
    <source>
        <dbReference type="ARBA" id="ARBA00022989"/>
    </source>
</evidence>
<evidence type="ECO:0000256" key="10">
    <source>
        <dbReference type="ARBA" id="ARBA00023012"/>
    </source>
</evidence>
<keyword evidence="7 14" id="KW-0418">Kinase</keyword>
<dbReference type="Pfam" id="PF02743">
    <property type="entry name" value="dCache_1"/>
    <property type="match status" value="1"/>
</dbReference>
<evidence type="ECO:0000256" key="6">
    <source>
        <dbReference type="ARBA" id="ARBA00022741"/>
    </source>
</evidence>
<dbReference type="EMBL" id="JAOQIO010000007">
    <property type="protein sequence ID" value="MCU6791260.1"/>
    <property type="molecule type" value="Genomic_DNA"/>
</dbReference>
<feature type="domain" description="HAMP" evidence="13">
    <location>
        <begin position="320"/>
        <end position="372"/>
    </location>
</feature>
<dbReference type="PANTHER" id="PTHR34220:SF11">
    <property type="entry name" value="SENSOR PROTEIN KINASE HPTS"/>
    <property type="match status" value="1"/>
</dbReference>
<dbReference type="InterPro" id="IPR003660">
    <property type="entry name" value="HAMP_dom"/>
</dbReference>
<evidence type="ECO:0000256" key="8">
    <source>
        <dbReference type="ARBA" id="ARBA00022840"/>
    </source>
</evidence>
<keyword evidence="11 12" id="KW-0472">Membrane</keyword>
<keyword evidence="15" id="KW-1185">Reference proteome</keyword>
<keyword evidence="5 12" id="KW-0812">Transmembrane</keyword>
<sequence>MNKPKISIRVKLILLYSLTILIPVIIIAFVMPAYYVKIITKETEKLTDATLIGLTENIQTYLDDLERVTISPYTNNDVMNSLKQKARGVNSPLDPYSKFKADYTLYHTLPSLLVNLRKDILGTLLVAIDGSVYYNDSSSQLTETRNAYPYTEQNWYREAVAANGRVAFVNVHPQDYLKLTAVPEVFSVARLIKDPDSKQPLAVIMADADTIILDRIVRQISVNADSFVTITDKDQRLIYSNTNLSHEALNQFLKNPTNNDFNQHSYVAVSREISTSSWKITVWLSKAELASKTHWMRLTGAIFAAAGVVLTFFLFLAYSRTLLTPFKEMIGVMRQVQLGNMNKRFSVRGQDEIAQLGTVLNKMISQLDELITNEYLNKLKLRNAEFRALQSQIHPHFLYNTLNAFVSLNRKGEHALLERAILSLSGMLRYFLTSHDSCSLEEEFSSIHKYGELMSIRFSDRLQINITLAPELAPIYIPKLLIQPLVENAIIHGVEPCEHPCMVEVSAQMAPDSDNGESFVIRISDNGLGFDTSVHIDDQHIGLSNVKERLALAFPDKHEFVLVSSPGQGTTITITISLNKEELAP</sequence>
<accession>A0ABT2U9J1</accession>
<dbReference type="RefSeq" id="WP_262682854.1">
    <property type="nucleotide sequence ID" value="NZ_JAOQIO010000007.1"/>
</dbReference>
<name>A0ABT2U9J1_9BACL</name>